<comment type="caution">
    <text evidence="1">The sequence shown here is derived from an EMBL/GenBank/DDBJ whole genome shotgun (WGS) entry which is preliminary data.</text>
</comment>
<proteinExistence type="predicted"/>
<evidence type="ECO:0000313" key="2">
    <source>
        <dbReference type="Proteomes" id="UP000823749"/>
    </source>
</evidence>
<dbReference type="EMBL" id="JACTNZ010000002">
    <property type="protein sequence ID" value="KAG5562953.1"/>
    <property type="molecule type" value="Genomic_DNA"/>
</dbReference>
<name>A0AAV6LF96_9ERIC</name>
<protein>
    <submittedName>
        <fullName evidence="1">Uncharacterized protein</fullName>
    </submittedName>
</protein>
<dbReference type="Proteomes" id="UP000823749">
    <property type="component" value="Chromosome 2"/>
</dbReference>
<keyword evidence="2" id="KW-1185">Reference proteome</keyword>
<dbReference type="AlphaFoldDB" id="A0AAV6LF96"/>
<evidence type="ECO:0000313" key="1">
    <source>
        <dbReference type="EMBL" id="KAG5562953.1"/>
    </source>
</evidence>
<organism evidence="1 2">
    <name type="scientific">Rhododendron griersonianum</name>
    <dbReference type="NCBI Taxonomy" id="479676"/>
    <lineage>
        <taxon>Eukaryota</taxon>
        <taxon>Viridiplantae</taxon>
        <taxon>Streptophyta</taxon>
        <taxon>Embryophyta</taxon>
        <taxon>Tracheophyta</taxon>
        <taxon>Spermatophyta</taxon>
        <taxon>Magnoliopsida</taxon>
        <taxon>eudicotyledons</taxon>
        <taxon>Gunneridae</taxon>
        <taxon>Pentapetalae</taxon>
        <taxon>asterids</taxon>
        <taxon>Ericales</taxon>
        <taxon>Ericaceae</taxon>
        <taxon>Ericoideae</taxon>
        <taxon>Rhodoreae</taxon>
        <taxon>Rhododendron</taxon>
    </lineage>
</organism>
<accession>A0AAV6LF96</accession>
<sequence>MVGYVLRWPMFETQIDVVTREMADVGGKVEEEDGDFDFEEDGGGEANLSRIIGFGSVLLLSGLMEKVEILSFLCIFVF</sequence>
<gene>
    <name evidence="1" type="ORF">RHGRI_005630</name>
</gene>
<reference evidence="1" key="1">
    <citation type="submission" date="2020-08" db="EMBL/GenBank/DDBJ databases">
        <title>Plant Genome Project.</title>
        <authorList>
            <person name="Zhang R.-G."/>
        </authorList>
    </citation>
    <scope>NUCLEOTIDE SEQUENCE</scope>
    <source>
        <strain evidence="1">WSP0</strain>
        <tissue evidence="1">Leaf</tissue>
    </source>
</reference>